<dbReference type="InterPro" id="IPR016543">
    <property type="entry name" value="Fis1"/>
</dbReference>
<evidence type="ECO:0000256" key="8">
    <source>
        <dbReference type="ARBA" id="ARBA00023136"/>
    </source>
</evidence>
<dbReference type="GO" id="GO:0000422">
    <property type="term" value="P:autophagy of mitochondrion"/>
    <property type="evidence" value="ECO:0007669"/>
    <property type="project" value="TreeGrafter"/>
</dbReference>
<dbReference type="AlphaFoldDB" id="A0A120K1Z9"/>
<dbReference type="GO" id="GO:0005741">
    <property type="term" value="C:mitochondrial outer membrane"/>
    <property type="evidence" value="ECO:0007669"/>
    <property type="project" value="UniProtKB-SubCell"/>
</dbReference>
<evidence type="ECO:0000256" key="5">
    <source>
        <dbReference type="ARBA" id="ARBA00022787"/>
    </source>
</evidence>
<dbReference type="PANTHER" id="PTHR13247:SF0">
    <property type="entry name" value="MITOCHONDRIAL FISSION 1 PROTEIN"/>
    <property type="match status" value="1"/>
</dbReference>
<dbReference type="OrthoDB" id="421154at2759"/>
<evidence type="ECO:0000256" key="4">
    <source>
        <dbReference type="ARBA" id="ARBA00022692"/>
    </source>
</evidence>
<keyword evidence="5 9" id="KW-1000">Mitochondrion outer membrane</keyword>
<proteinExistence type="inferred from homology"/>
<dbReference type="PIRSF" id="PIRSF008835">
    <property type="entry name" value="TPR_repeat_11_Fis1"/>
    <property type="match status" value="1"/>
</dbReference>
<dbReference type="GO" id="GO:0000266">
    <property type="term" value="P:mitochondrial fission"/>
    <property type="evidence" value="ECO:0007669"/>
    <property type="project" value="UniProtKB-UniRule"/>
</dbReference>
<comment type="domain">
    <text evidence="9">The C-terminus is required for mitochondrial localization, while the N-terminus is necessary for mitochondrial fission.</text>
</comment>
<dbReference type="PANTHER" id="PTHR13247">
    <property type="entry name" value="TETRATRICOPEPTIDE REPEAT PROTEIN 11 TPR REPEAT PROTEIN 11"/>
    <property type="match status" value="1"/>
</dbReference>
<dbReference type="GO" id="GO:0005778">
    <property type="term" value="C:peroxisomal membrane"/>
    <property type="evidence" value="ECO:0007669"/>
    <property type="project" value="TreeGrafter"/>
</dbReference>
<dbReference type="FunFam" id="1.25.40.10:FF:000481">
    <property type="entry name" value="Mitochondrial fission 1 protein"/>
    <property type="match status" value="1"/>
</dbReference>
<comment type="similarity">
    <text evidence="2 9">Belongs to the FIS1 family.</text>
</comment>
<dbReference type="GeneID" id="28723210"/>
<evidence type="ECO:0000313" key="12">
    <source>
        <dbReference type="Proteomes" id="UP000243052"/>
    </source>
</evidence>
<dbReference type="GO" id="GO:0016559">
    <property type="term" value="P:peroxisome fission"/>
    <property type="evidence" value="ECO:0007669"/>
    <property type="project" value="TreeGrafter"/>
</dbReference>
<dbReference type="InterPro" id="IPR028058">
    <property type="entry name" value="Fis1_TPR_N"/>
</dbReference>
<accession>A0A120K1Z9</accession>
<dbReference type="InterPro" id="IPR011990">
    <property type="entry name" value="TPR-like_helical_dom_sf"/>
</dbReference>
<keyword evidence="12" id="KW-1185">Reference proteome</keyword>
<protein>
    <recommendedName>
        <fullName evidence="3 9">Mitochondrial fission 1 protein</fullName>
    </recommendedName>
</protein>
<feature type="transmembrane region" description="Helical" evidence="10">
    <location>
        <begin position="131"/>
        <end position="150"/>
    </location>
</feature>
<dbReference type="SUPFAM" id="SSF48452">
    <property type="entry name" value="TPR-like"/>
    <property type="match status" value="1"/>
</dbReference>
<evidence type="ECO:0000256" key="6">
    <source>
        <dbReference type="ARBA" id="ARBA00022989"/>
    </source>
</evidence>
<dbReference type="RefSeq" id="XP_017986976.1">
    <property type="nucleotide sequence ID" value="XM_018131136.1"/>
</dbReference>
<keyword evidence="7 9" id="KW-0496">Mitochondrion</keyword>
<sequence>MVKINYLPTIEDAYGSLSAEQLEILRQQVLSEGGDIASLQSRFNYAWGLVKSQDSEDQRLGVKILTDIYKESPMRRRESLYYLTIGCYKLGEYSMAKRYADALYSHEPENSQARAVKAMVEKKIQSESFKGIAMISAGIAAAAAVAGLMMRNRKR</sequence>
<dbReference type="Proteomes" id="UP000243052">
    <property type="component" value="Chromosome iii"/>
</dbReference>
<name>A0A120K1Z9_9SACH</name>
<evidence type="ECO:0000256" key="3">
    <source>
        <dbReference type="ARBA" id="ARBA00014314"/>
    </source>
</evidence>
<evidence type="ECO:0000256" key="10">
    <source>
        <dbReference type="SAM" id="Phobius"/>
    </source>
</evidence>
<evidence type="ECO:0000256" key="9">
    <source>
        <dbReference type="PIRNR" id="PIRNR008835"/>
    </source>
</evidence>
<keyword evidence="8 9" id="KW-0472">Membrane</keyword>
<dbReference type="Gene3D" id="1.25.40.10">
    <property type="entry name" value="Tetratricopeptide repeat domain"/>
    <property type="match status" value="1"/>
</dbReference>
<dbReference type="InterPro" id="IPR028061">
    <property type="entry name" value="Fis1_TPR_C"/>
</dbReference>
<keyword evidence="6 10" id="KW-1133">Transmembrane helix</keyword>
<dbReference type="STRING" id="45286.A0A120K1Z9"/>
<organism evidence="11 12">
    <name type="scientific">Eremothecium sinecaudum</name>
    <dbReference type="NCBI Taxonomy" id="45286"/>
    <lineage>
        <taxon>Eukaryota</taxon>
        <taxon>Fungi</taxon>
        <taxon>Dikarya</taxon>
        <taxon>Ascomycota</taxon>
        <taxon>Saccharomycotina</taxon>
        <taxon>Saccharomycetes</taxon>
        <taxon>Saccharomycetales</taxon>
        <taxon>Saccharomycetaceae</taxon>
        <taxon>Eremothecium</taxon>
    </lineage>
</organism>
<dbReference type="EMBL" id="CP014243">
    <property type="protein sequence ID" value="AMD19980.1"/>
    <property type="molecule type" value="Genomic_DNA"/>
</dbReference>
<evidence type="ECO:0000256" key="2">
    <source>
        <dbReference type="ARBA" id="ARBA00008937"/>
    </source>
</evidence>
<reference evidence="11 12" key="1">
    <citation type="submission" date="2016-01" db="EMBL/GenBank/DDBJ databases">
        <title>Genome sequence of the yeast Holleya sinecauda.</title>
        <authorList>
            <person name="Dietrich F.S."/>
        </authorList>
    </citation>
    <scope>NUCLEOTIDE SEQUENCE [LARGE SCALE GENOMIC DNA]</scope>
    <source>
        <strain evidence="11 12">ATCC 58844</strain>
    </source>
</reference>
<gene>
    <name evidence="11" type="ORF">AW171_hschr31847</name>
</gene>
<evidence type="ECO:0000256" key="1">
    <source>
        <dbReference type="ARBA" id="ARBA00004572"/>
    </source>
</evidence>
<dbReference type="Pfam" id="PF14852">
    <property type="entry name" value="Fis1_TPR_N"/>
    <property type="match status" value="1"/>
</dbReference>
<comment type="subcellular location">
    <subcellularLocation>
        <location evidence="1">Mitochondrion outer membrane</location>
        <topology evidence="1">Single-pass membrane protein</topology>
    </subcellularLocation>
</comment>
<dbReference type="Pfam" id="PF14853">
    <property type="entry name" value="Fis1_TPR_C"/>
    <property type="match status" value="1"/>
</dbReference>
<keyword evidence="4 10" id="KW-0812">Transmembrane</keyword>
<comment type="function">
    <text evidence="9">Has a role in mitochondrial fission.</text>
</comment>
<dbReference type="CDD" id="cd12212">
    <property type="entry name" value="Fis1"/>
    <property type="match status" value="1"/>
</dbReference>
<dbReference type="InterPro" id="IPR033745">
    <property type="entry name" value="Fis1_cytosol"/>
</dbReference>
<evidence type="ECO:0000313" key="11">
    <source>
        <dbReference type="EMBL" id="AMD19980.1"/>
    </source>
</evidence>
<evidence type="ECO:0000256" key="7">
    <source>
        <dbReference type="ARBA" id="ARBA00023128"/>
    </source>
</evidence>